<proteinExistence type="inferred from homology"/>
<dbReference type="InterPro" id="IPR028651">
    <property type="entry name" value="ING_fam"/>
</dbReference>
<feature type="binding site" evidence="9">
    <location>
        <position position="382"/>
    </location>
    <ligand>
        <name>Zn(2+)</name>
        <dbReference type="ChEBI" id="CHEBI:29105"/>
        <label>2</label>
    </ligand>
</feature>
<dbReference type="GO" id="GO:0005634">
    <property type="term" value="C:nucleus"/>
    <property type="evidence" value="ECO:0007669"/>
    <property type="project" value="UniProtKB-SubCell"/>
</dbReference>
<feature type="compositionally biased region" description="Polar residues" evidence="12">
    <location>
        <begin position="132"/>
        <end position="147"/>
    </location>
</feature>
<evidence type="ECO:0000256" key="11">
    <source>
        <dbReference type="RuleBase" id="RU361213"/>
    </source>
</evidence>
<comment type="subunit">
    <text evidence="11">Component of an histone acetyltransferase complex. Interacts with H3K4me3 and to a lesser extent with H3K4me2.</text>
</comment>
<dbReference type="STRING" id="50990.A0A4Y7PJM3"/>
<keyword evidence="4 10" id="KW-0863">Zinc-finger</keyword>
<feature type="region of interest" description="Disordered" evidence="12">
    <location>
        <begin position="93"/>
        <end position="161"/>
    </location>
</feature>
<evidence type="ECO:0000256" key="10">
    <source>
        <dbReference type="PROSITE-ProRule" id="PRU00146"/>
    </source>
</evidence>
<evidence type="ECO:0000256" key="5">
    <source>
        <dbReference type="ARBA" id="ARBA00022833"/>
    </source>
</evidence>
<comment type="domain">
    <text evidence="11">The PHD-type zinc finger mediates the binding to H3K4me3.</text>
</comment>
<comment type="similarity">
    <text evidence="2 11">Belongs to the ING family.</text>
</comment>
<dbReference type="Gene3D" id="6.10.140.1740">
    <property type="match status" value="1"/>
</dbReference>
<gene>
    <name evidence="14" type="ORF">BD410DRAFT_832518</name>
</gene>
<evidence type="ECO:0000256" key="6">
    <source>
        <dbReference type="ARBA" id="ARBA00022853"/>
    </source>
</evidence>
<dbReference type="InterPro" id="IPR001965">
    <property type="entry name" value="Znf_PHD"/>
</dbReference>
<evidence type="ECO:0000256" key="3">
    <source>
        <dbReference type="ARBA" id="ARBA00022723"/>
    </source>
</evidence>
<dbReference type="VEuPathDB" id="FungiDB:BD410DRAFT_832518"/>
<evidence type="ECO:0000256" key="9">
    <source>
        <dbReference type="PIRSR" id="PIRSR628651-51"/>
    </source>
</evidence>
<dbReference type="Gene3D" id="3.30.40.10">
    <property type="entry name" value="Zinc/RING finger domain, C3HC4 (zinc finger)"/>
    <property type="match status" value="1"/>
</dbReference>
<dbReference type="PROSITE" id="PS50016">
    <property type="entry name" value="ZF_PHD_2"/>
    <property type="match status" value="1"/>
</dbReference>
<dbReference type="InterPro" id="IPR024610">
    <property type="entry name" value="ING_N_histone-binding"/>
</dbReference>
<dbReference type="AlphaFoldDB" id="A0A4Y7PJM3"/>
<feature type="binding site" evidence="9">
    <location>
        <position position="363"/>
    </location>
    <ligand>
        <name>Zn(2+)</name>
        <dbReference type="ChEBI" id="CHEBI:29105"/>
        <label>1</label>
    </ligand>
</feature>
<feature type="site" description="Histone H3K4me3 binding" evidence="8">
    <location>
        <position position="339"/>
    </location>
</feature>
<evidence type="ECO:0000313" key="14">
    <source>
        <dbReference type="EMBL" id="TDL15663.1"/>
    </source>
</evidence>
<evidence type="ECO:0000256" key="1">
    <source>
        <dbReference type="ARBA" id="ARBA00004123"/>
    </source>
</evidence>
<keyword evidence="7 11" id="KW-0539">Nucleus</keyword>
<feature type="binding site" evidence="9">
    <location>
        <position position="353"/>
    </location>
    <ligand>
        <name>Zn(2+)</name>
        <dbReference type="ChEBI" id="CHEBI:29105"/>
        <label>2</label>
    </ligand>
</feature>
<evidence type="ECO:0000256" key="2">
    <source>
        <dbReference type="ARBA" id="ARBA00010210"/>
    </source>
</evidence>
<comment type="subcellular location">
    <subcellularLocation>
        <location evidence="1 11">Nucleus</location>
    </subcellularLocation>
</comment>
<feature type="site" description="Histone H3K4me3 binding" evidence="8">
    <location>
        <position position="350"/>
    </location>
</feature>
<dbReference type="PROSITE" id="PS01359">
    <property type="entry name" value="ZF_PHD_1"/>
    <property type="match status" value="1"/>
</dbReference>
<feature type="domain" description="PHD-type" evidence="13">
    <location>
        <begin position="337"/>
        <end position="385"/>
    </location>
</feature>
<reference evidence="14 15" key="1">
    <citation type="submission" date="2018-06" db="EMBL/GenBank/DDBJ databases">
        <title>A transcriptomic atlas of mushroom development highlights an independent origin of complex multicellularity.</title>
        <authorList>
            <consortium name="DOE Joint Genome Institute"/>
            <person name="Krizsan K."/>
            <person name="Almasi E."/>
            <person name="Merenyi Z."/>
            <person name="Sahu N."/>
            <person name="Viragh M."/>
            <person name="Koszo T."/>
            <person name="Mondo S."/>
            <person name="Kiss B."/>
            <person name="Balint B."/>
            <person name="Kues U."/>
            <person name="Barry K."/>
            <person name="Hegedus J.C."/>
            <person name="Henrissat B."/>
            <person name="Johnson J."/>
            <person name="Lipzen A."/>
            <person name="Ohm R."/>
            <person name="Nagy I."/>
            <person name="Pangilinan J."/>
            <person name="Yan J."/>
            <person name="Xiong Y."/>
            <person name="Grigoriev I.V."/>
            <person name="Hibbett D.S."/>
            <person name="Nagy L.G."/>
        </authorList>
    </citation>
    <scope>NUCLEOTIDE SEQUENCE [LARGE SCALE GENOMIC DNA]</scope>
    <source>
        <strain evidence="14 15">SZMC22713</strain>
    </source>
</reference>
<sequence>MTLSTRKRKRKESIDEEILEISPSRLLTDEQRREKALELWHSFREEYYEAAEQLPLSLHRTFSLMSELDGQAQRYQSALLRLIRHYTEQRSSIAAQSVHHTPEKTHPEDGGSLKSAPRSATPDLSSHFPFSDTKSIPTTPRRSVSRPSESDRVESELLKAPDSTRETISQIARLLDETVRASDEKVNLAQAAYDSADRHVRLLDQAIKEQEANLSIGLRPGTRAAPIVLSGLHAQGLPITSTSIPRDDENPFLVLRAANDADRNPTRTTTRGDSRRGTTQHGNAQPIDTGVTAEPASPQRRGRRNPPTPTTRLKLTLPPSASLIFSQAEMPIDPHEPRYCFCNEVSYGQMVGCDGDCEREWYHYRCVGLTEAPKNKWYCKDCKEKMNKAASRKR</sequence>
<dbReference type="SMART" id="SM01408">
    <property type="entry name" value="ING"/>
    <property type="match status" value="1"/>
</dbReference>
<keyword evidence="5 9" id="KW-0862">Zinc</keyword>
<keyword evidence="15" id="KW-1185">Reference proteome</keyword>
<dbReference type="CDD" id="cd16859">
    <property type="entry name" value="ING_ING4_5"/>
    <property type="match status" value="1"/>
</dbReference>
<dbReference type="SUPFAM" id="SSF57903">
    <property type="entry name" value="FYVE/PHD zinc finger"/>
    <property type="match status" value="1"/>
</dbReference>
<organism evidence="14 15">
    <name type="scientific">Rickenella mellea</name>
    <dbReference type="NCBI Taxonomy" id="50990"/>
    <lineage>
        <taxon>Eukaryota</taxon>
        <taxon>Fungi</taxon>
        <taxon>Dikarya</taxon>
        <taxon>Basidiomycota</taxon>
        <taxon>Agaricomycotina</taxon>
        <taxon>Agaricomycetes</taxon>
        <taxon>Hymenochaetales</taxon>
        <taxon>Rickenellaceae</taxon>
        <taxon>Rickenella</taxon>
    </lineage>
</organism>
<feature type="site" description="Histone H3K4me3 binding" evidence="8">
    <location>
        <position position="354"/>
    </location>
</feature>
<feature type="binding site" evidence="9">
    <location>
        <position position="366"/>
    </location>
    <ligand>
        <name>Zn(2+)</name>
        <dbReference type="ChEBI" id="CHEBI:29105"/>
        <label>1</label>
    </ligand>
</feature>
<dbReference type="PANTHER" id="PTHR10333:SF42">
    <property type="entry name" value="INHIBITOR OF GROWTH PROTEIN 5"/>
    <property type="match status" value="1"/>
</dbReference>
<feature type="compositionally biased region" description="Basic and acidic residues" evidence="12">
    <location>
        <begin position="148"/>
        <end position="161"/>
    </location>
</feature>
<feature type="compositionally biased region" description="Basic and acidic residues" evidence="12">
    <location>
        <begin position="100"/>
        <end position="111"/>
    </location>
</feature>
<feature type="binding site" evidence="9">
    <location>
        <position position="340"/>
    </location>
    <ligand>
        <name>Zn(2+)</name>
        <dbReference type="ChEBI" id="CHEBI:29105"/>
        <label>1</label>
    </ligand>
</feature>
<feature type="binding site" evidence="9">
    <location>
        <position position="342"/>
    </location>
    <ligand>
        <name>Zn(2+)</name>
        <dbReference type="ChEBI" id="CHEBI:29105"/>
        <label>1</label>
    </ligand>
</feature>
<dbReference type="SMART" id="SM00249">
    <property type="entry name" value="PHD"/>
    <property type="match status" value="1"/>
</dbReference>
<dbReference type="GO" id="GO:0000785">
    <property type="term" value="C:chromatin"/>
    <property type="evidence" value="ECO:0007669"/>
    <property type="project" value="UniProtKB-ARBA"/>
</dbReference>
<feature type="region of interest" description="Disordered" evidence="12">
    <location>
        <begin position="256"/>
        <end position="315"/>
    </location>
</feature>
<dbReference type="GO" id="GO:0008270">
    <property type="term" value="F:zinc ion binding"/>
    <property type="evidence" value="ECO:0007669"/>
    <property type="project" value="UniProtKB-KW"/>
</dbReference>
<evidence type="ECO:0000313" key="15">
    <source>
        <dbReference type="Proteomes" id="UP000294933"/>
    </source>
</evidence>
<keyword evidence="6 11" id="KW-0156">Chromatin regulator</keyword>
<dbReference type="EMBL" id="ML170267">
    <property type="protein sequence ID" value="TDL15663.1"/>
    <property type="molecule type" value="Genomic_DNA"/>
</dbReference>
<name>A0A4Y7PJM3_9AGAM</name>
<dbReference type="CDD" id="cd15505">
    <property type="entry name" value="PHD_ING"/>
    <property type="match status" value="1"/>
</dbReference>
<evidence type="ECO:0000259" key="13">
    <source>
        <dbReference type="PROSITE" id="PS50016"/>
    </source>
</evidence>
<feature type="site" description="Histone H3K4me3 binding" evidence="8">
    <location>
        <position position="361"/>
    </location>
</feature>
<dbReference type="GO" id="GO:0006355">
    <property type="term" value="P:regulation of DNA-templated transcription"/>
    <property type="evidence" value="ECO:0007669"/>
    <property type="project" value="TreeGrafter"/>
</dbReference>
<accession>A0A4Y7PJM3</accession>
<feature type="compositionally biased region" description="Basic and acidic residues" evidence="12">
    <location>
        <begin position="259"/>
        <end position="276"/>
    </location>
</feature>
<comment type="function">
    <text evidence="11">Component of an histone acetyltransferase complex.</text>
</comment>
<dbReference type="Pfam" id="PF12998">
    <property type="entry name" value="ING"/>
    <property type="match status" value="2"/>
</dbReference>
<evidence type="ECO:0000256" key="12">
    <source>
        <dbReference type="SAM" id="MobiDB-lite"/>
    </source>
</evidence>
<evidence type="ECO:0000256" key="7">
    <source>
        <dbReference type="ARBA" id="ARBA00023242"/>
    </source>
</evidence>
<feature type="binding site" evidence="9">
    <location>
        <position position="379"/>
    </location>
    <ligand>
        <name>Zn(2+)</name>
        <dbReference type="ChEBI" id="CHEBI:29105"/>
        <label>2</label>
    </ligand>
</feature>
<dbReference type="InterPro" id="IPR011011">
    <property type="entry name" value="Znf_FYVE_PHD"/>
</dbReference>
<feature type="binding site" evidence="9">
    <location>
        <position position="357"/>
    </location>
    <ligand>
        <name>Zn(2+)</name>
        <dbReference type="ChEBI" id="CHEBI:29105"/>
        <label>2</label>
    </ligand>
</feature>
<dbReference type="PANTHER" id="PTHR10333">
    <property type="entry name" value="INHIBITOR OF GROWTH PROTEIN"/>
    <property type="match status" value="1"/>
</dbReference>
<protein>
    <recommendedName>
        <fullName evidence="11">Chromatin modification-related protein</fullName>
    </recommendedName>
</protein>
<dbReference type="GO" id="GO:0006325">
    <property type="term" value="P:chromatin organization"/>
    <property type="evidence" value="ECO:0007669"/>
    <property type="project" value="UniProtKB-KW"/>
</dbReference>
<evidence type="ECO:0000256" key="8">
    <source>
        <dbReference type="PIRSR" id="PIRSR628651-50"/>
    </source>
</evidence>
<dbReference type="InterPro" id="IPR013083">
    <property type="entry name" value="Znf_RING/FYVE/PHD"/>
</dbReference>
<dbReference type="OrthoDB" id="5411773at2759"/>
<keyword evidence="3 9" id="KW-0479">Metal-binding</keyword>
<dbReference type="Proteomes" id="UP000294933">
    <property type="component" value="Unassembled WGS sequence"/>
</dbReference>
<dbReference type="InterPro" id="IPR019787">
    <property type="entry name" value="Znf_PHD-finger"/>
</dbReference>
<dbReference type="InterPro" id="IPR019786">
    <property type="entry name" value="Zinc_finger_PHD-type_CS"/>
</dbReference>
<evidence type="ECO:0000256" key="4">
    <source>
        <dbReference type="ARBA" id="ARBA00022771"/>
    </source>
</evidence>